<evidence type="ECO:0000313" key="4">
    <source>
        <dbReference type="Proteomes" id="UP000310541"/>
    </source>
</evidence>
<dbReference type="STRING" id="157733.AB986_04405"/>
<dbReference type="RefSeq" id="WP_048309652.1">
    <property type="nucleotide sequence ID" value="NZ_CP119526.1"/>
</dbReference>
<proteinExistence type="predicted"/>
<dbReference type="GeneID" id="301326716"/>
<reference evidence="1" key="1">
    <citation type="submission" date="2015-06" db="EMBL/GenBank/DDBJ databases">
        <authorList>
            <person name="Liu B."/>
            <person name="Wang J."/>
            <person name="Zhu Y."/>
            <person name="Liu G."/>
            <person name="Chen Q."/>
            <person name="Zheng C."/>
            <person name="Che J."/>
            <person name="Ge C."/>
            <person name="Shi H."/>
            <person name="Pan Z."/>
            <person name="Liu X."/>
        </authorList>
    </citation>
    <scope>NUCLEOTIDE SEQUENCE [LARGE SCALE GENOMIC DNA]</scope>
    <source>
        <strain evidence="1">DSM 16346</strain>
    </source>
</reference>
<protein>
    <recommendedName>
        <fullName evidence="5">YhdB-like protein</fullName>
    </recommendedName>
</protein>
<organism evidence="1 3">
    <name type="scientific">Guptibacillus hwajinpoensis</name>
    <dbReference type="NCBI Taxonomy" id="208199"/>
    <lineage>
        <taxon>Bacteria</taxon>
        <taxon>Bacillati</taxon>
        <taxon>Bacillota</taxon>
        <taxon>Bacilli</taxon>
        <taxon>Bacillales</taxon>
        <taxon>Guptibacillaceae</taxon>
        <taxon>Guptibacillus</taxon>
    </lineage>
</organism>
<comment type="caution">
    <text evidence="1">The sequence shown here is derived from an EMBL/GenBank/DDBJ whole genome shotgun (WGS) entry which is preliminary data.</text>
</comment>
<evidence type="ECO:0000313" key="2">
    <source>
        <dbReference type="EMBL" id="TKD71538.1"/>
    </source>
</evidence>
<dbReference type="AlphaFoldDB" id="A0A0J6CQJ4"/>
<evidence type="ECO:0008006" key="5">
    <source>
        <dbReference type="Google" id="ProtNLM"/>
    </source>
</evidence>
<dbReference type="Proteomes" id="UP000310541">
    <property type="component" value="Unassembled WGS sequence"/>
</dbReference>
<dbReference type="Proteomes" id="UP000035996">
    <property type="component" value="Unassembled WGS sequence"/>
</dbReference>
<evidence type="ECO:0000313" key="3">
    <source>
        <dbReference type="Proteomes" id="UP000035996"/>
    </source>
</evidence>
<accession>A0A4V5PYV9</accession>
<dbReference type="Pfam" id="PF14148">
    <property type="entry name" value="YhdB"/>
    <property type="match status" value="1"/>
</dbReference>
<sequence>MDITDYDKALYYTHHCACIDLSVLMMKTQDDILSKRIETFVYAFIRETEFLKVKEARDQLLSYIDYVYRMEPETGEVAAINQTLD</sequence>
<dbReference type="EMBL" id="SWFM01000001">
    <property type="protein sequence ID" value="TKD71538.1"/>
    <property type="molecule type" value="Genomic_DNA"/>
</dbReference>
<accession>A0A0J6CQJ4</accession>
<name>A0A0J6CQJ4_9BACL</name>
<evidence type="ECO:0000313" key="1">
    <source>
        <dbReference type="EMBL" id="KMM38536.1"/>
    </source>
</evidence>
<gene>
    <name evidence="1" type="ORF">AB986_04405</name>
    <name evidence="2" type="ORF">FBF83_01670</name>
</gene>
<dbReference type="PATRIC" id="fig|157733.3.peg.3105"/>
<dbReference type="OrthoDB" id="2691588at2"/>
<keyword evidence="3" id="KW-1185">Reference proteome</keyword>
<dbReference type="EMBL" id="LELK01000001">
    <property type="protein sequence ID" value="KMM38536.1"/>
    <property type="molecule type" value="Genomic_DNA"/>
</dbReference>
<dbReference type="InterPro" id="IPR025431">
    <property type="entry name" value="YhdB-like"/>
</dbReference>
<reference evidence="2 4" key="2">
    <citation type="submission" date="2019-04" db="EMBL/GenBank/DDBJ databases">
        <title>Genome sequence of Bacillus hwajinpoensis strain Y2.</title>
        <authorList>
            <person name="Fair J.L."/>
            <person name="Maclea K.S."/>
        </authorList>
    </citation>
    <scope>NUCLEOTIDE SEQUENCE [LARGE SCALE GENOMIC DNA]</scope>
    <source>
        <strain evidence="2 4">Y2</strain>
    </source>
</reference>